<proteinExistence type="predicted"/>
<gene>
    <name evidence="2" type="primary">LOC104942431</name>
</gene>
<dbReference type="AlphaFoldDB" id="A0A6I9MVQ3"/>
<reference evidence="2" key="1">
    <citation type="submission" date="2025-08" db="UniProtKB">
        <authorList>
            <consortium name="RefSeq"/>
        </authorList>
    </citation>
    <scope>IDENTIFICATION</scope>
    <source>
        <tissue evidence="2">Muscle</tissue>
    </source>
</reference>
<dbReference type="RefSeq" id="XP_010765951.1">
    <property type="nucleotide sequence ID" value="XM_010767649.1"/>
</dbReference>
<sequence>MELLLVLVCLNSQKVSPSLSLAVPLQTTLLDLDALARHLADCIRSREILDQQDGMIEDDGLTGLLRLATSVLKHKPPFKFSREGQEFLRDVHNLLFLLPSLADRAQPKCKSHAARAAAYDLLVETVKGSVENYRLLHNWVMSQHMQGEEDDYVSLYI</sequence>
<dbReference type="Proteomes" id="UP000504611">
    <property type="component" value="Unplaced"/>
</dbReference>
<organism evidence="1 2">
    <name type="scientific">Notothenia coriiceps</name>
    <name type="common">black rockcod</name>
    <dbReference type="NCBI Taxonomy" id="8208"/>
    <lineage>
        <taxon>Eukaryota</taxon>
        <taxon>Metazoa</taxon>
        <taxon>Chordata</taxon>
        <taxon>Craniata</taxon>
        <taxon>Vertebrata</taxon>
        <taxon>Euteleostomi</taxon>
        <taxon>Actinopterygii</taxon>
        <taxon>Neopterygii</taxon>
        <taxon>Teleostei</taxon>
        <taxon>Neoteleostei</taxon>
        <taxon>Acanthomorphata</taxon>
        <taxon>Eupercaria</taxon>
        <taxon>Perciformes</taxon>
        <taxon>Notothenioidei</taxon>
        <taxon>Nototheniidae</taxon>
        <taxon>Notothenia</taxon>
    </lineage>
</organism>
<name>A0A6I9MVQ3_9TELE</name>
<dbReference type="KEGG" id="ncc:104942431"/>
<protein>
    <submittedName>
        <fullName evidence="2">Ubiquitin carboxyl-terminal hydrolase 34-like</fullName>
    </submittedName>
</protein>
<dbReference type="GeneID" id="104942431"/>
<evidence type="ECO:0000313" key="1">
    <source>
        <dbReference type="Proteomes" id="UP000504611"/>
    </source>
</evidence>
<dbReference type="OrthoDB" id="289038at2759"/>
<evidence type="ECO:0000313" key="2">
    <source>
        <dbReference type="RefSeq" id="XP_010765951.1"/>
    </source>
</evidence>
<accession>A0A6I9MVQ3</accession>
<keyword evidence="1" id="KW-1185">Reference proteome</keyword>